<protein>
    <submittedName>
        <fullName evidence="1">Uncharacterized protein</fullName>
    </submittedName>
</protein>
<evidence type="ECO:0000313" key="2">
    <source>
        <dbReference type="Proteomes" id="UP000191522"/>
    </source>
</evidence>
<dbReference type="Proteomes" id="UP000191522">
    <property type="component" value="Unassembled WGS sequence"/>
</dbReference>
<evidence type="ECO:0000313" key="1">
    <source>
        <dbReference type="EMBL" id="OQD76702.1"/>
    </source>
</evidence>
<sequence>MLLPTQAIPSYINALAKLLVSHGLNDEYNIRVSQKYFNIADDEQVIGFRNEDMMVGAVCMNGQIPLKLLREHNIQPLANGVIGPSTTLAMAMLKRFYMNFLITSVAANDKPVSVPFIKDFSTDWSSLIDSLS</sequence>
<gene>
    <name evidence="1" type="ORF">PENDEC_c004G02097</name>
</gene>
<name>A0A1V6PJ71_PENDC</name>
<reference evidence="2" key="1">
    <citation type="journal article" date="2017" name="Nat. Microbiol.">
        <title>Global analysis of biosynthetic gene clusters reveals vast potential of secondary metabolite production in Penicillium species.</title>
        <authorList>
            <person name="Nielsen J.C."/>
            <person name="Grijseels S."/>
            <person name="Prigent S."/>
            <person name="Ji B."/>
            <person name="Dainat J."/>
            <person name="Nielsen K.F."/>
            <person name="Frisvad J.C."/>
            <person name="Workman M."/>
            <person name="Nielsen J."/>
        </authorList>
    </citation>
    <scope>NUCLEOTIDE SEQUENCE [LARGE SCALE GENOMIC DNA]</scope>
    <source>
        <strain evidence="2">IBT 11843</strain>
    </source>
</reference>
<organism evidence="1 2">
    <name type="scientific">Penicillium decumbens</name>
    <dbReference type="NCBI Taxonomy" id="69771"/>
    <lineage>
        <taxon>Eukaryota</taxon>
        <taxon>Fungi</taxon>
        <taxon>Dikarya</taxon>
        <taxon>Ascomycota</taxon>
        <taxon>Pezizomycotina</taxon>
        <taxon>Eurotiomycetes</taxon>
        <taxon>Eurotiomycetidae</taxon>
        <taxon>Eurotiales</taxon>
        <taxon>Aspergillaceae</taxon>
        <taxon>Penicillium</taxon>
    </lineage>
</organism>
<accession>A0A1V6PJ71</accession>
<dbReference type="OrthoDB" id="5061317at2759"/>
<dbReference type="AlphaFoldDB" id="A0A1V6PJ71"/>
<dbReference type="STRING" id="69771.A0A1V6PJ71"/>
<proteinExistence type="predicted"/>
<dbReference type="EMBL" id="MDYL01000004">
    <property type="protein sequence ID" value="OQD76702.1"/>
    <property type="molecule type" value="Genomic_DNA"/>
</dbReference>
<comment type="caution">
    <text evidence="1">The sequence shown here is derived from an EMBL/GenBank/DDBJ whole genome shotgun (WGS) entry which is preliminary data.</text>
</comment>
<keyword evidence="2" id="KW-1185">Reference proteome</keyword>